<gene>
    <name evidence="1" type="ORF">C9374_008093</name>
</gene>
<dbReference type="GeneID" id="68100547"/>
<dbReference type="RefSeq" id="XP_044545716.1">
    <property type="nucleotide sequence ID" value="XM_044698131.1"/>
</dbReference>
<accession>A0AA88GJ59</accession>
<sequence>MNQSFPSSLHAYQQLALNNPYSSAENNIQLLMSEGWTESSRIGNFNDNFSSTCSTCSSAALMRSKLNHKPNRKGIVLKSRANSSVLTSTLRNAPHSRGHIQDSLQTRRISSSLSSGLVTSLQNADGSDGLMSAVNYNIQHPQPHTPASHVSKTKVLFPTKHISKWSQVVNGGTFVHSISNLLEKSNHKLQIKELSPSGQIHFVNMMNRDVNLMQTIELYTSLTPHKFTLAYRLKFNMQNGIFTMSSQPDSQILQQGDVNNQTTRHGWALFQISREKGSENLMFPNKIIEVAILL</sequence>
<evidence type="ECO:0000313" key="1">
    <source>
        <dbReference type="EMBL" id="KAG2378454.1"/>
    </source>
</evidence>
<protein>
    <submittedName>
        <fullName evidence="1">Uncharacterized protein</fullName>
    </submittedName>
</protein>
<proteinExistence type="predicted"/>
<name>A0AA88GJ59_NAELO</name>
<dbReference type="Proteomes" id="UP000816034">
    <property type="component" value="Unassembled WGS sequence"/>
</dbReference>
<comment type="caution">
    <text evidence="1">The sequence shown here is derived from an EMBL/GenBank/DDBJ whole genome shotgun (WGS) entry which is preliminary data.</text>
</comment>
<organism evidence="1 2">
    <name type="scientific">Naegleria lovaniensis</name>
    <name type="common">Amoeba</name>
    <dbReference type="NCBI Taxonomy" id="51637"/>
    <lineage>
        <taxon>Eukaryota</taxon>
        <taxon>Discoba</taxon>
        <taxon>Heterolobosea</taxon>
        <taxon>Tetramitia</taxon>
        <taxon>Eutetramitia</taxon>
        <taxon>Vahlkampfiidae</taxon>
        <taxon>Naegleria</taxon>
    </lineage>
</organism>
<keyword evidence="2" id="KW-1185">Reference proteome</keyword>
<reference evidence="1 2" key="1">
    <citation type="journal article" date="2018" name="BMC Genomics">
        <title>The genome of Naegleria lovaniensis, the basis for a comparative approach to unravel pathogenicity factors of the human pathogenic amoeba N. fowleri.</title>
        <authorList>
            <person name="Liechti N."/>
            <person name="Schurch N."/>
            <person name="Bruggmann R."/>
            <person name="Wittwer M."/>
        </authorList>
    </citation>
    <scope>NUCLEOTIDE SEQUENCE [LARGE SCALE GENOMIC DNA]</scope>
    <source>
        <strain evidence="1 2">ATCC 30569</strain>
    </source>
</reference>
<evidence type="ECO:0000313" key="2">
    <source>
        <dbReference type="Proteomes" id="UP000816034"/>
    </source>
</evidence>
<dbReference type="AlphaFoldDB" id="A0AA88GJ59"/>
<dbReference type="EMBL" id="PYSW02000032">
    <property type="protein sequence ID" value="KAG2378454.1"/>
    <property type="molecule type" value="Genomic_DNA"/>
</dbReference>